<sequence>MVLCSICKKLEGKLKINEGNPNYKGKPVCKECQDARKLLLSTK</sequence>
<organism evidence="1">
    <name type="scientific">uncultured marine thaumarchaeote SAT1000_48_A08</name>
    <dbReference type="NCBI Taxonomy" id="1456414"/>
    <lineage>
        <taxon>Archaea</taxon>
        <taxon>Nitrososphaerota</taxon>
        <taxon>environmental samples</taxon>
    </lineage>
</organism>
<dbReference type="AlphaFoldDB" id="A0A075I972"/>
<name>A0A075I972_9ARCH</name>
<proteinExistence type="predicted"/>
<dbReference type="EMBL" id="KF901284">
    <property type="protein sequence ID" value="AIF25211.1"/>
    <property type="molecule type" value="Genomic_DNA"/>
</dbReference>
<protein>
    <submittedName>
        <fullName evidence="1">Uncharacterized protein</fullName>
    </submittedName>
</protein>
<accession>A0A075I972</accession>
<reference evidence="1" key="1">
    <citation type="journal article" date="2014" name="Genome Biol. Evol.">
        <title>Pangenome evidence for extensive interdomain horizontal transfer affecting lineage core and shell genes in uncultured planktonic thaumarchaeota and euryarchaeota.</title>
        <authorList>
            <person name="Deschamps P."/>
            <person name="Zivanovic Y."/>
            <person name="Moreira D."/>
            <person name="Rodriguez-Valera F."/>
            <person name="Lopez-Garcia P."/>
        </authorList>
    </citation>
    <scope>NUCLEOTIDE SEQUENCE</scope>
</reference>
<evidence type="ECO:0000313" key="1">
    <source>
        <dbReference type="EMBL" id="AIF25211.1"/>
    </source>
</evidence>